<dbReference type="PANTHER" id="PTHR33840">
    <property type="match status" value="1"/>
</dbReference>
<proteinExistence type="predicted"/>
<dbReference type="AlphaFoldDB" id="A0AAD2B7W1"/>
<keyword evidence="4" id="KW-1185">Reference proteome</keyword>
<dbReference type="Pfam" id="PF09994">
    <property type="entry name" value="T6SS_Tle1-like_cat"/>
    <property type="match status" value="2"/>
</dbReference>
<evidence type="ECO:0000313" key="4">
    <source>
        <dbReference type="Proteomes" id="UP001189915"/>
    </source>
</evidence>
<protein>
    <recommendedName>
        <fullName evidence="2">T6SS Phospholipase effector Tle1-like catalytic domain-containing protein</fullName>
    </recommendedName>
</protein>
<evidence type="ECO:0000256" key="1">
    <source>
        <dbReference type="SAM" id="MobiDB-lite"/>
    </source>
</evidence>
<organism evidence="3 4">
    <name type="scientific">Ralstonia wenshanensis</name>
    <dbReference type="NCBI Taxonomy" id="2842456"/>
    <lineage>
        <taxon>Bacteria</taxon>
        <taxon>Pseudomonadati</taxon>
        <taxon>Pseudomonadota</taxon>
        <taxon>Betaproteobacteria</taxon>
        <taxon>Burkholderiales</taxon>
        <taxon>Burkholderiaceae</taxon>
        <taxon>Ralstonia</taxon>
    </lineage>
</organism>
<feature type="region of interest" description="Disordered" evidence="1">
    <location>
        <begin position="72"/>
        <end position="102"/>
    </location>
</feature>
<reference evidence="3 4" key="1">
    <citation type="submission" date="2023-07" db="EMBL/GenBank/DDBJ databases">
        <authorList>
            <person name="Peeters C."/>
        </authorList>
    </citation>
    <scope>NUCLEOTIDE SEQUENCE [LARGE SCALE GENOMIC DNA]</scope>
    <source>
        <strain evidence="3 4">LMG 18091</strain>
    </source>
</reference>
<dbReference type="EMBL" id="CATWAF010000005">
    <property type="protein sequence ID" value="CAJ0703188.1"/>
    <property type="molecule type" value="Genomic_DNA"/>
</dbReference>
<evidence type="ECO:0000313" key="3">
    <source>
        <dbReference type="EMBL" id="CAJ0703188.1"/>
    </source>
</evidence>
<comment type="caution">
    <text evidence="3">The sequence shown here is derived from an EMBL/GenBank/DDBJ whole genome shotgun (WGS) entry which is preliminary data.</text>
</comment>
<name>A0AAD2B7W1_9RALS</name>
<accession>A0AAD2B7W1</accession>
<feature type="domain" description="T6SS Phospholipase effector Tle1-like catalytic" evidence="2">
    <location>
        <begin position="312"/>
        <end position="431"/>
    </location>
</feature>
<feature type="domain" description="T6SS Phospholipase effector Tle1-like catalytic" evidence="2">
    <location>
        <begin position="132"/>
        <end position="309"/>
    </location>
</feature>
<evidence type="ECO:0000259" key="2">
    <source>
        <dbReference type="Pfam" id="PF09994"/>
    </source>
</evidence>
<dbReference type="InterPro" id="IPR018712">
    <property type="entry name" value="Tle1-like_cat"/>
</dbReference>
<dbReference type="PANTHER" id="PTHR33840:SF1">
    <property type="entry name" value="TLE1 PHOSPHOLIPASE DOMAIN-CONTAINING PROTEIN"/>
    <property type="match status" value="1"/>
</dbReference>
<gene>
    <name evidence="3" type="ORF">LMG18091_03868</name>
</gene>
<dbReference type="Proteomes" id="UP001189915">
    <property type="component" value="Unassembled WGS sequence"/>
</dbReference>
<sequence length="724" mass="80359">MSAFRPGWYEISFDASTRDRRCRYFKSPSAYTAECLLKSTGQQILLWHDPAGVNGPGKAAAWQSTYRPLDNAPKDDWWDNPPGGKSYNPELPPSNSRADRKPTLSELCGRAGTADIVGKQSLSCSREIHVGLFFDGTNNNMDRDMPARSHSNVVVLFNAHRNDRTDTFRYYIPGVGTAFDDIGEPAETDSGKAYASGGEARIHWGMLQVLNAVCRASIAGNASSTTSDEDLGLLSKEQMKQLVTSKSGLATWWRLSDDKMINIFADLQKQLLDKIKEARPRITKVHLSVFGFSRGAAEARTCCEWIRKATKMKVGYAELNMRFLGIFDTVASVGLADSSPVGQGFMDWADGTMDIGKFERVTHFVAAHEIRQSFPLSTARIGAKHYPENTKEYIYPGAHSDIGGGYGPGSQGKAVGGRHELLSQIALNDMYFEACNAGVKLLPNEEMQEGLLSDFVVSPDLDAAFTAYSDWTKLAEKQSVTDGKGPPCENRMQRHTQLYWRWRAHVSNDATFKALFSYTHSDEQDQVDLWESELDWRKDVERAKAAASQPRYVSRGRYGAADVVELPPSPTELQKQILIEVNAAEAVPASVSEFFDKYVHDSHGGFWLLGPITAAQRTAFIADIKAKKAEHDRLLREADASLNPGRADNLRRIALSYELNGFERRVLAKDAESPGIVPVMRDSDAADLRENAGIATSVAMRVLGTQTRREPHGHGRYRRVFDHS</sequence>